<reference evidence="3 4" key="1">
    <citation type="submission" date="2019-08" db="EMBL/GenBank/DDBJ databases">
        <authorList>
            <person name="Luo N."/>
        </authorList>
    </citation>
    <scope>NUCLEOTIDE SEQUENCE [LARGE SCALE GENOMIC DNA]</scope>
    <source>
        <strain evidence="3 4">NCIMB 9442</strain>
    </source>
</reference>
<keyword evidence="3" id="KW-0808">Transferase</keyword>
<feature type="region of interest" description="Disordered" evidence="1">
    <location>
        <begin position="1"/>
        <end position="20"/>
    </location>
</feature>
<feature type="transmembrane region" description="Helical" evidence="2">
    <location>
        <begin position="237"/>
        <end position="259"/>
    </location>
</feature>
<name>A0ABS0J778_9BACT</name>
<dbReference type="Gene3D" id="2.60.40.2380">
    <property type="match status" value="1"/>
</dbReference>
<evidence type="ECO:0000256" key="1">
    <source>
        <dbReference type="SAM" id="MobiDB-lite"/>
    </source>
</evidence>
<comment type="caution">
    <text evidence="3">The sequence shown here is derived from an EMBL/GenBank/DDBJ whole genome shotgun (WGS) entry which is preliminary data.</text>
</comment>
<keyword evidence="3" id="KW-0418">Kinase</keyword>
<proteinExistence type="predicted"/>
<dbReference type="GO" id="GO:0016301">
    <property type="term" value="F:kinase activity"/>
    <property type="evidence" value="ECO:0007669"/>
    <property type="project" value="UniProtKB-KW"/>
</dbReference>
<feature type="transmembrane region" description="Helical" evidence="2">
    <location>
        <begin position="409"/>
        <end position="427"/>
    </location>
</feature>
<feature type="compositionally biased region" description="Low complexity" evidence="1">
    <location>
        <begin position="9"/>
        <end position="18"/>
    </location>
</feature>
<feature type="transmembrane region" description="Helical" evidence="2">
    <location>
        <begin position="290"/>
        <end position="309"/>
    </location>
</feature>
<keyword evidence="4" id="KW-1185">Reference proteome</keyword>
<keyword evidence="2" id="KW-1133">Transmembrane helix</keyword>
<dbReference type="Proteomes" id="UP001194469">
    <property type="component" value="Unassembled WGS sequence"/>
</dbReference>
<gene>
    <name evidence="3" type="ORF">FVW20_15200</name>
</gene>
<organism evidence="3 4">
    <name type="scientific">Nitratidesulfovibrio oxamicus</name>
    <dbReference type="NCBI Taxonomy" id="32016"/>
    <lineage>
        <taxon>Bacteria</taxon>
        <taxon>Pseudomonadati</taxon>
        <taxon>Thermodesulfobacteriota</taxon>
        <taxon>Desulfovibrionia</taxon>
        <taxon>Desulfovibrionales</taxon>
        <taxon>Desulfovibrionaceae</taxon>
        <taxon>Nitratidesulfovibrio</taxon>
    </lineage>
</organism>
<dbReference type="EMBL" id="VRYY01000545">
    <property type="protein sequence ID" value="MBG3878320.1"/>
    <property type="molecule type" value="Genomic_DNA"/>
</dbReference>
<evidence type="ECO:0000256" key="2">
    <source>
        <dbReference type="SAM" id="Phobius"/>
    </source>
</evidence>
<keyword evidence="2" id="KW-0812">Transmembrane</keyword>
<accession>A0ABS0J778</accession>
<protein>
    <submittedName>
        <fullName evidence="3">Histidine kinase</fullName>
    </submittedName>
</protein>
<feature type="transmembrane region" description="Helical" evidence="2">
    <location>
        <begin position="384"/>
        <end position="403"/>
    </location>
</feature>
<feature type="transmembrane region" description="Helical" evidence="2">
    <location>
        <begin position="266"/>
        <end position="284"/>
    </location>
</feature>
<feature type="non-terminal residue" evidence="3">
    <location>
        <position position="452"/>
    </location>
</feature>
<feature type="transmembrane region" description="Helical" evidence="2">
    <location>
        <begin position="356"/>
        <end position="372"/>
    </location>
</feature>
<feature type="transmembrane region" description="Helical" evidence="2">
    <location>
        <begin position="330"/>
        <end position="350"/>
    </location>
</feature>
<evidence type="ECO:0000313" key="3">
    <source>
        <dbReference type="EMBL" id="MBG3878320.1"/>
    </source>
</evidence>
<evidence type="ECO:0000313" key="4">
    <source>
        <dbReference type="Proteomes" id="UP001194469"/>
    </source>
</evidence>
<keyword evidence="2" id="KW-0472">Membrane</keyword>
<sequence>MPHAPTIASPPRSSRAPSLHAYPPRRSTTLRQLAAWLLLACCLATWPPSIAQAATAAPAAAANATRPEPAPPVAAPALSNATRALDTSALLATQPLAPFIEFLVDPTGALSVDELLSPSHQAGFTPLGNGLPLFRSGSTWLRLTLAPRAADGQNRQLLLDLGRDLPGSATLFLAKRNQPGEPNEWQAQAPEGGNVFTLPDPVGKPLPVYVKLDGVPGPWFAPMLRTPQNAASTNDGLARPLVIGVLVAVLALCLLRGVFERGEWRLWTSLFVAAVLAQAVAGQPPTPAGYVPLRGLPGVLAPGLALMLLPHVGRHLLHTREHAASADLQLRVVSLAGAVLALLPLVPGMAWSSRLLALWPLLLVLLLPAAVACKFRKLPGSRRFLTGCLAALAGAGVGLAGLASPVPAVWISTAPLWGLALLALLVAGTSAPRPAGAEGTLTGGRGYRVRKS</sequence>